<proteinExistence type="predicted"/>
<reference evidence="2" key="1">
    <citation type="journal article" date="2024" name="Front. Bioeng. Biotechnol.">
        <title>Genome-scale model development and genomic sequencing of the oleaginous clade Lipomyces.</title>
        <authorList>
            <person name="Czajka J.J."/>
            <person name="Han Y."/>
            <person name="Kim J."/>
            <person name="Mondo S.J."/>
            <person name="Hofstad B.A."/>
            <person name="Robles A."/>
            <person name="Haridas S."/>
            <person name="Riley R."/>
            <person name="LaButti K."/>
            <person name="Pangilinan J."/>
            <person name="Andreopoulos W."/>
            <person name="Lipzen A."/>
            <person name="Yan J."/>
            <person name="Wang M."/>
            <person name="Ng V."/>
            <person name="Grigoriev I.V."/>
            <person name="Spatafora J.W."/>
            <person name="Magnuson J.K."/>
            <person name="Baker S.E."/>
            <person name="Pomraning K.R."/>
        </authorList>
    </citation>
    <scope>NUCLEOTIDE SEQUENCE [LARGE SCALE GENOMIC DNA]</scope>
    <source>
        <strain evidence="2">CBS 10300</strain>
    </source>
</reference>
<name>A0ACC3TWS2_9ASCO</name>
<evidence type="ECO:0000313" key="2">
    <source>
        <dbReference type="Proteomes" id="UP001489719"/>
    </source>
</evidence>
<gene>
    <name evidence="1" type="ORF">V1517DRAFT_336133</name>
</gene>
<dbReference type="Proteomes" id="UP001489719">
    <property type="component" value="Unassembled WGS sequence"/>
</dbReference>
<organism evidence="1 2">
    <name type="scientific">Lipomyces orientalis</name>
    <dbReference type="NCBI Taxonomy" id="1233043"/>
    <lineage>
        <taxon>Eukaryota</taxon>
        <taxon>Fungi</taxon>
        <taxon>Dikarya</taxon>
        <taxon>Ascomycota</taxon>
        <taxon>Saccharomycotina</taxon>
        <taxon>Lipomycetes</taxon>
        <taxon>Lipomycetales</taxon>
        <taxon>Lipomycetaceae</taxon>
        <taxon>Lipomyces</taxon>
    </lineage>
</organism>
<dbReference type="EMBL" id="MU970042">
    <property type="protein sequence ID" value="KAK9325251.1"/>
    <property type="molecule type" value="Genomic_DNA"/>
</dbReference>
<keyword evidence="2" id="KW-1185">Reference proteome</keyword>
<accession>A0ACC3TWS2</accession>
<protein>
    <submittedName>
        <fullName evidence="1">Uncharacterized protein</fullName>
    </submittedName>
</protein>
<sequence>MSNESSIATISVPSSTTDVETLSTVNTTAATTPDLERSDYYDAPPAYPWNEVSVMPIGDNNNRTEYYVWGMDIDYSYPKHAKFKRFKHKVKLALAKGDRQLFEPSSARGKLARLFKRDNSSVGVKTLSKLSNKSPAAPTATAVQTRMSVYEFLRLDEDDGTVVECVEEVDDEDEKKEDEPLQKWCFKLLNRERKQENQWKRTRDQSQKMHIVEEEKEEKSRMFFW</sequence>
<evidence type="ECO:0000313" key="1">
    <source>
        <dbReference type="EMBL" id="KAK9325251.1"/>
    </source>
</evidence>
<comment type="caution">
    <text evidence="1">The sequence shown here is derived from an EMBL/GenBank/DDBJ whole genome shotgun (WGS) entry which is preliminary data.</text>
</comment>